<gene>
    <name evidence="1" type="ORF">SDC9_85605</name>
</gene>
<name>A0A644ZMK5_9ZZZZ</name>
<reference evidence="1" key="1">
    <citation type="submission" date="2019-08" db="EMBL/GenBank/DDBJ databases">
        <authorList>
            <person name="Kucharzyk K."/>
            <person name="Murdoch R.W."/>
            <person name="Higgins S."/>
            <person name="Loffler F."/>
        </authorList>
    </citation>
    <scope>NUCLEOTIDE SEQUENCE</scope>
</reference>
<dbReference type="EMBL" id="VSSQ01008479">
    <property type="protein sequence ID" value="MPM38974.1"/>
    <property type="molecule type" value="Genomic_DNA"/>
</dbReference>
<organism evidence="1">
    <name type="scientific">bioreactor metagenome</name>
    <dbReference type="NCBI Taxonomy" id="1076179"/>
    <lineage>
        <taxon>unclassified sequences</taxon>
        <taxon>metagenomes</taxon>
        <taxon>ecological metagenomes</taxon>
    </lineage>
</organism>
<comment type="caution">
    <text evidence="1">The sequence shown here is derived from an EMBL/GenBank/DDBJ whole genome shotgun (WGS) entry which is preliminary data.</text>
</comment>
<sequence length="221" mass="25277">MKFYDKHNRLIDIVIKETIPTKSRFPFLAPVGKDISNPDRFFLVDMLDFGFVKRDGTFVQIMIDGISLKLENFPIPFGDKKIYFARYSSKLLIGEINASLKSFGESNLIATVDGTTAEIRFDVPTVGLDGLNDGESKEGRWEYLSDSKKITGGFYCYTRRGEYVDVLIDVCEKWKPGKLPIAFTLFTKIVSSFRTWPTLYQWKGSVDLRDLSVKGGWHKKK</sequence>
<evidence type="ECO:0000313" key="1">
    <source>
        <dbReference type="EMBL" id="MPM38974.1"/>
    </source>
</evidence>
<dbReference type="AlphaFoldDB" id="A0A644ZMK5"/>
<protein>
    <submittedName>
        <fullName evidence="1">Uncharacterized protein</fullName>
    </submittedName>
</protein>
<accession>A0A644ZMK5</accession>
<proteinExistence type="predicted"/>